<feature type="region of interest" description="Disordered" evidence="5">
    <location>
        <begin position="642"/>
        <end position="714"/>
    </location>
</feature>
<keyword evidence="2 4" id="KW-0862">Zinc</keyword>
<dbReference type="Pfam" id="PF15949">
    <property type="entry name" value="DUF4757"/>
    <property type="match status" value="2"/>
</dbReference>
<dbReference type="GeneID" id="115008447"/>
<feature type="compositionally biased region" description="Polar residues" evidence="5">
    <location>
        <begin position="1836"/>
        <end position="1874"/>
    </location>
</feature>
<proteinExistence type="predicted"/>
<feature type="compositionally biased region" description="Acidic residues" evidence="5">
    <location>
        <begin position="695"/>
        <end position="705"/>
    </location>
</feature>
<keyword evidence="8" id="KW-1185">Reference proteome</keyword>
<feature type="compositionally biased region" description="Polar residues" evidence="5">
    <location>
        <begin position="1494"/>
        <end position="1508"/>
    </location>
</feature>
<evidence type="ECO:0000256" key="3">
    <source>
        <dbReference type="ARBA" id="ARBA00023038"/>
    </source>
</evidence>
<dbReference type="PROSITE" id="PS00478">
    <property type="entry name" value="LIM_DOMAIN_1"/>
    <property type="match status" value="1"/>
</dbReference>
<evidence type="ECO:0000259" key="7">
    <source>
        <dbReference type="PROSITE" id="PS50023"/>
    </source>
</evidence>
<feature type="compositionally biased region" description="Basic and acidic residues" evidence="5">
    <location>
        <begin position="1170"/>
        <end position="1188"/>
    </location>
</feature>
<feature type="compositionally biased region" description="Basic and acidic residues" evidence="5">
    <location>
        <begin position="755"/>
        <end position="767"/>
    </location>
</feature>
<dbReference type="Gene3D" id="1.10.418.10">
    <property type="entry name" value="Calponin-like domain"/>
    <property type="match status" value="1"/>
</dbReference>
<feature type="region of interest" description="Disordered" evidence="5">
    <location>
        <begin position="958"/>
        <end position="984"/>
    </location>
</feature>
<feature type="compositionally biased region" description="Basic and acidic residues" evidence="5">
    <location>
        <begin position="1146"/>
        <end position="1161"/>
    </location>
</feature>
<evidence type="ECO:0000256" key="4">
    <source>
        <dbReference type="PROSITE-ProRule" id="PRU00125"/>
    </source>
</evidence>
<keyword evidence="1 4" id="KW-0479">Metal-binding</keyword>
<evidence type="ECO:0000259" key="6">
    <source>
        <dbReference type="PROSITE" id="PS50021"/>
    </source>
</evidence>
<protein>
    <submittedName>
        <fullName evidence="9">LOW QUALITY PROTEIN: LIM and calponin homology domains-containing protein 1-like</fullName>
    </submittedName>
</protein>
<feature type="region of interest" description="Disordered" evidence="5">
    <location>
        <begin position="1058"/>
        <end position="1101"/>
    </location>
</feature>
<feature type="compositionally biased region" description="Basic and acidic residues" evidence="5">
    <location>
        <begin position="958"/>
        <end position="974"/>
    </location>
</feature>
<feature type="compositionally biased region" description="Acidic residues" evidence="5">
    <location>
        <begin position="804"/>
        <end position="819"/>
    </location>
</feature>
<evidence type="ECO:0000313" key="8">
    <source>
        <dbReference type="Proteomes" id="UP000504630"/>
    </source>
</evidence>
<organism evidence="8 9">
    <name type="scientific">Cottoperca gobio</name>
    <name type="common">Frogmouth</name>
    <name type="synonym">Aphritis gobio</name>
    <dbReference type="NCBI Taxonomy" id="56716"/>
    <lineage>
        <taxon>Eukaryota</taxon>
        <taxon>Metazoa</taxon>
        <taxon>Chordata</taxon>
        <taxon>Craniata</taxon>
        <taxon>Vertebrata</taxon>
        <taxon>Euteleostomi</taxon>
        <taxon>Actinopterygii</taxon>
        <taxon>Neopterygii</taxon>
        <taxon>Teleostei</taxon>
        <taxon>Neoteleostei</taxon>
        <taxon>Acanthomorphata</taxon>
        <taxon>Eupercaria</taxon>
        <taxon>Perciformes</taxon>
        <taxon>Notothenioidei</taxon>
        <taxon>Bovichtidae</taxon>
        <taxon>Cottoperca</taxon>
    </lineage>
</organism>
<dbReference type="SMART" id="SM00132">
    <property type="entry name" value="LIM"/>
    <property type="match status" value="1"/>
</dbReference>
<feature type="compositionally biased region" description="Basic and acidic residues" evidence="5">
    <location>
        <begin position="330"/>
        <end position="347"/>
    </location>
</feature>
<dbReference type="CDD" id="cd08368">
    <property type="entry name" value="LIM"/>
    <property type="match status" value="1"/>
</dbReference>
<dbReference type="GO" id="GO:0051893">
    <property type="term" value="P:regulation of focal adhesion assembly"/>
    <property type="evidence" value="ECO:0007669"/>
    <property type="project" value="TreeGrafter"/>
</dbReference>
<dbReference type="Pfam" id="PF00307">
    <property type="entry name" value="CH"/>
    <property type="match status" value="1"/>
</dbReference>
<feature type="compositionally biased region" description="Polar residues" evidence="5">
    <location>
        <begin position="1260"/>
        <end position="1276"/>
    </location>
</feature>
<dbReference type="InParanoid" id="A0A6J2PRG5"/>
<feature type="compositionally biased region" description="Basic and acidic residues" evidence="5">
    <location>
        <begin position="1061"/>
        <end position="1101"/>
    </location>
</feature>
<feature type="region of interest" description="Disordered" evidence="5">
    <location>
        <begin position="1144"/>
        <end position="1675"/>
    </location>
</feature>
<keyword evidence="3 4" id="KW-0440">LIM domain</keyword>
<feature type="compositionally biased region" description="Basic and acidic residues" evidence="5">
    <location>
        <begin position="1338"/>
        <end position="1493"/>
    </location>
</feature>
<dbReference type="CDD" id="cd21278">
    <property type="entry name" value="CH_LIMCH1"/>
    <property type="match status" value="1"/>
</dbReference>
<name>A0A6J2PRG5_COTGO</name>
<feature type="domain" description="Calponin-homology (CH)" evidence="6">
    <location>
        <begin position="28"/>
        <end position="145"/>
    </location>
</feature>
<dbReference type="KEGG" id="cgob:115008447"/>
<dbReference type="InterPro" id="IPR031865">
    <property type="entry name" value="DUF4757"/>
</dbReference>
<gene>
    <name evidence="9" type="primary">LOC115008447</name>
</gene>
<dbReference type="RefSeq" id="XP_029287921.1">
    <property type="nucleotide sequence ID" value="XM_029432061.1"/>
</dbReference>
<dbReference type="InterPro" id="IPR001781">
    <property type="entry name" value="Znf_LIM"/>
</dbReference>
<dbReference type="InterPro" id="IPR001715">
    <property type="entry name" value="CH_dom"/>
</dbReference>
<dbReference type="OrthoDB" id="15627at2759"/>
<feature type="compositionally biased region" description="Polar residues" evidence="5">
    <location>
        <begin position="1219"/>
        <end position="1251"/>
    </location>
</feature>
<dbReference type="PANTHER" id="PTHR15551:SF4">
    <property type="entry name" value="LIM AND CALPONIN HOMOLOGY DOMAINS-CONTAINING PROTEIN 1 ISOFORM X1"/>
    <property type="match status" value="1"/>
</dbReference>
<evidence type="ECO:0000256" key="2">
    <source>
        <dbReference type="ARBA" id="ARBA00022833"/>
    </source>
</evidence>
<reference evidence="9" key="1">
    <citation type="submission" date="2025-08" db="UniProtKB">
        <authorList>
            <consortium name="RefSeq"/>
        </authorList>
    </citation>
    <scope>IDENTIFICATION</scope>
</reference>
<feature type="region of interest" description="Disordered" evidence="5">
    <location>
        <begin position="1705"/>
        <end position="1748"/>
    </location>
</feature>
<feature type="region of interest" description="Disordered" evidence="5">
    <location>
        <begin position="427"/>
        <end position="550"/>
    </location>
</feature>
<feature type="compositionally biased region" description="Polar residues" evidence="5">
    <location>
        <begin position="1732"/>
        <end position="1747"/>
    </location>
</feature>
<evidence type="ECO:0000313" key="9">
    <source>
        <dbReference type="RefSeq" id="XP_029287921.1"/>
    </source>
</evidence>
<feature type="region of interest" description="Disordered" evidence="5">
    <location>
        <begin position="170"/>
        <end position="347"/>
    </location>
</feature>
<feature type="region of interest" description="Disordered" evidence="5">
    <location>
        <begin position="742"/>
        <end position="827"/>
    </location>
</feature>
<feature type="compositionally biased region" description="Polar residues" evidence="5">
    <location>
        <begin position="1907"/>
        <end position="1920"/>
    </location>
</feature>
<dbReference type="PROSITE" id="PS50023">
    <property type="entry name" value="LIM_DOMAIN_2"/>
    <property type="match status" value="1"/>
</dbReference>
<accession>A0A6J2PRG5</accession>
<dbReference type="GO" id="GO:0032034">
    <property type="term" value="F:myosin II head/neck binding"/>
    <property type="evidence" value="ECO:0007669"/>
    <property type="project" value="TreeGrafter"/>
</dbReference>
<feature type="compositionally biased region" description="Acidic residues" evidence="5">
    <location>
        <begin position="501"/>
        <end position="510"/>
    </location>
</feature>
<dbReference type="FunFam" id="1.10.418.10:FF:000038">
    <property type="entry name" value="LIM and calponin homology domains-containing protein 1"/>
    <property type="match status" value="1"/>
</dbReference>
<dbReference type="GO" id="GO:0001725">
    <property type="term" value="C:stress fiber"/>
    <property type="evidence" value="ECO:0007669"/>
    <property type="project" value="TreeGrafter"/>
</dbReference>
<feature type="region of interest" description="Disordered" evidence="5">
    <location>
        <begin position="910"/>
        <end position="946"/>
    </location>
</feature>
<dbReference type="Gene3D" id="2.10.110.10">
    <property type="entry name" value="Cysteine Rich Protein"/>
    <property type="match status" value="1"/>
</dbReference>
<dbReference type="InterPro" id="IPR036872">
    <property type="entry name" value="CH_dom_sf"/>
</dbReference>
<sequence length="2029" mass="227696">MASPAAGRDVPDASPRDEPVPSGPHHPEPACLEAQKWIEAVTGKSFGDKDFRSGLENGILLCELLSAIKPGLVKKINRLPTPIAGLDNLSLFLRGCEELGLKGSQLFDPGDLQDTSIRANLKDSDCNRKLKNVLNTVFWLGKAASGCASYSGPNLNLKEFEGLLAQMRVETEEGGDSSQKRSVRDSGYDCWDSERSDSLSPPQHTRDNSLDSLDSFGSRSQHSPSPDVVNRGNSDGRGSDSDADAPSRRPDVRKDDMLARRTANIDTRSSIPFNQFLPNRTNTSAYIPTPRRKPHTEEGDQRSQVPPEESKRTGPHYKTSKTVTWAPENNGEKPKQEEEKVTQEGLEQKRLQKLQKLQKAGIKVLPAAVRYRSPPTMEEQEVRSPSPNIILRCENDFLSSQKSAWDSSSDVEEEAELRKVPDVRKDDLASRRAHRGTVAPRVHQFVPQPVCSNEDRERWEGIRRASQKTLQEKEISEKETVPDIITRRDNPFLNSSPRHEEEEDGEEEGEEGKVMATPNKQKDDLARRRALSKPLPHRDGPMSFVSASMSQADMQKWERLKMTEPSEASPAPAVCQACLEKNYGSPFSRSAKAGRGHSKVVTFGGVTEIEQPIDTVMSSGGEETELLRRLLSKATVAMPTIGLGSQLSERERSQVDGADLNQTTPPAADLPHCTPETPPTPSELDARLAQYEQRAEEEDEEEEDRIPDLQKDDMMARRTGVFHKQSTATVTYNRFLPLPSTKRSAQGEVTCDAAPRNKREVQAERSKKVNVRSFSHRVEQQQPRVPMETPDTTVIRATSHSEREYDDDDDEYDENEPVPDLEKDDMMARRTGSYQKPSAVRTNQCMNQFLPVPGSVKYSVAPVSAMKPLHSRPKLTERMASESSFVTVAAEPQAPLSKAPTLLKCAGLREKQGEDGKREGDMTNTSVTDVTEPLSSPSLSPATAQTCKVEKQIVEEGVEEKVEERKSDVNEQPRKKPFWLDDDDLPPIMMSRRVAFMSEDTESVSMSDILNEEEVEHLPPLSQSRYERMQEQYNNFQEDDDHWRNDLARWKTRRRSASQELIKKEEERKRMEKRRKEEGSDSNKRKSIKTYKEIVEEKERREAELCDAYRNAATPEEAAIVLHRYALRFTISDATLDTLKLPRSISDPKQDLNQVDKEHRTTSPIDETSEPPHKPEPPVRKEQRHTEPEGMETNVTQRETSVSVSSSSPSPGSPLSPVTNSENVQPQSLKRNEPQSKPTESPTTQLKQPTTGDAKHQTKHTPPQIAQVQSHSTQPLHTLPSPPAVSPRPAHLLAAKPYCQPRNTQSGHKPVKLVQVNGEVMEDLSVSTPPNSALHSPPEVKDVPSKQTEKDVPFKQTEKDVPSKQTEKDVPSKQTERDVPSKQTERDVPSKQTERDVPSKQTERDVPSKQTERDVPSKQTERDVPSKQTERDVPSKQTERDVPSKQTERDVPSKQTERDVPFKQTERDVPFKQTERDVPFKQTEKDVPFKQTERNVPSKQTERNVPSKQTERDVPFKQTEKDVPSKQTEKDVPSKQTERDVPFKQTEKDVPSKQTEEDVPSKQTEKDVPSKQTEKDVPSKQTEKDVPSKQTEKDVPSKQTEKDVPSKQTEKDVPSKQAEKDVPSKQTEKDVPSKQTRERRTLKAGGEDVPSKQTATNQETVEQTPPPQTERSTTSLGSAISSLIGGRNCTITTTIVTELTHVEPHHPDIQSNGQVNGASALSGSPVEEQRAQPATSPTSMYEYSPTVTEGLEESSVTIETPMLNLAKRVNHWVWDPNEERKRLESWQQEQERLLQEQYQIEQEKLKKEWEKAQLEVQEEERKHNEEERKILEETVTPLNPSGLLNQQSDQIGTTSSAPEISNTEGGNVPLQQNGQRREGSDDQHESKLHFFQDSACDGKPSKKQELWKTSSLDRNPQLNQPHIVKRSESHDAVTNKQQPSPSSPQPPSPSRCVSGKRLCSGCSQPLGKGAAMIIDTLGLFFHVQCFKCGVCEGQLGDATVGTDVRIRNGLLSCHECYIASRGRGQPTTL</sequence>
<feature type="compositionally biased region" description="Polar residues" evidence="5">
    <location>
        <begin position="264"/>
        <end position="286"/>
    </location>
</feature>
<feature type="region of interest" description="Disordered" evidence="5">
    <location>
        <begin position="1817"/>
        <end position="1952"/>
    </location>
</feature>
<feature type="compositionally biased region" description="Polar residues" evidence="5">
    <location>
        <begin position="1651"/>
        <end position="1663"/>
    </location>
</feature>
<feature type="compositionally biased region" description="Polar residues" evidence="5">
    <location>
        <begin position="210"/>
        <end position="224"/>
    </location>
</feature>
<feature type="region of interest" description="Disordered" evidence="5">
    <location>
        <begin position="1"/>
        <end position="29"/>
    </location>
</feature>
<feature type="compositionally biased region" description="Basic and acidic residues" evidence="5">
    <location>
        <begin position="910"/>
        <end position="921"/>
    </location>
</feature>
<feature type="compositionally biased region" description="Low complexity" evidence="5">
    <location>
        <begin position="1201"/>
        <end position="1218"/>
    </location>
</feature>
<feature type="compositionally biased region" description="Basic and acidic residues" evidence="5">
    <location>
        <begin position="453"/>
        <end position="463"/>
    </location>
</feature>
<feature type="compositionally biased region" description="Polar residues" evidence="5">
    <location>
        <begin position="1709"/>
        <end position="1722"/>
    </location>
</feature>
<dbReference type="SMART" id="SM00033">
    <property type="entry name" value="CH"/>
    <property type="match status" value="1"/>
</dbReference>
<dbReference type="SUPFAM" id="SSF47576">
    <property type="entry name" value="Calponin-homology domain, CH-domain"/>
    <property type="match status" value="1"/>
</dbReference>
<feature type="compositionally biased region" description="Basic and acidic residues" evidence="5">
    <location>
        <begin position="1817"/>
        <end position="1832"/>
    </location>
</feature>
<feature type="compositionally biased region" description="Basic and acidic residues" evidence="5">
    <location>
        <begin position="470"/>
        <end position="490"/>
    </location>
</feature>
<dbReference type="Pfam" id="PF00412">
    <property type="entry name" value="LIM"/>
    <property type="match status" value="1"/>
</dbReference>
<feature type="domain" description="LIM zinc-binding" evidence="7">
    <location>
        <begin position="1957"/>
        <end position="2023"/>
    </location>
</feature>
<evidence type="ECO:0000256" key="1">
    <source>
        <dbReference type="ARBA" id="ARBA00022723"/>
    </source>
</evidence>
<feature type="compositionally biased region" description="Basic and acidic residues" evidence="5">
    <location>
        <begin position="178"/>
        <end position="197"/>
    </location>
</feature>
<feature type="compositionally biased region" description="Basic and acidic residues" evidence="5">
    <location>
        <begin position="9"/>
        <end position="19"/>
    </location>
</feature>
<dbReference type="Proteomes" id="UP000504630">
    <property type="component" value="Chromosome 1"/>
</dbReference>
<feature type="compositionally biased region" description="Basic and acidic residues" evidence="5">
    <location>
        <begin position="1875"/>
        <end position="1890"/>
    </location>
</feature>
<dbReference type="GO" id="GO:0046872">
    <property type="term" value="F:metal ion binding"/>
    <property type="evidence" value="ECO:0007669"/>
    <property type="project" value="UniProtKB-KW"/>
</dbReference>
<dbReference type="PROSITE" id="PS50021">
    <property type="entry name" value="CH"/>
    <property type="match status" value="1"/>
</dbReference>
<evidence type="ECO:0000256" key="5">
    <source>
        <dbReference type="SAM" id="MobiDB-lite"/>
    </source>
</evidence>
<feature type="compositionally biased region" description="Basic and acidic residues" evidence="5">
    <location>
        <begin position="237"/>
        <end position="259"/>
    </location>
</feature>
<feature type="compositionally biased region" description="Polar residues" evidence="5">
    <location>
        <begin position="1325"/>
        <end position="1334"/>
    </location>
</feature>
<dbReference type="PANTHER" id="PTHR15551">
    <property type="entry name" value="LIM DOMAIN ONLY 7"/>
    <property type="match status" value="1"/>
</dbReference>
<dbReference type="GO" id="GO:0051496">
    <property type="term" value="P:positive regulation of stress fiber assembly"/>
    <property type="evidence" value="ECO:0007669"/>
    <property type="project" value="TreeGrafter"/>
</dbReference>
<feature type="compositionally biased region" description="Basic and acidic residues" evidence="5">
    <location>
        <begin position="1509"/>
        <end position="1650"/>
    </location>
</feature>